<evidence type="ECO:0008006" key="7">
    <source>
        <dbReference type="Google" id="ProtNLM"/>
    </source>
</evidence>
<organism evidence="5 6">
    <name type="scientific">Aliiglaciecola litoralis</name>
    <dbReference type="NCBI Taxonomy" id="582857"/>
    <lineage>
        <taxon>Bacteria</taxon>
        <taxon>Pseudomonadati</taxon>
        <taxon>Pseudomonadota</taxon>
        <taxon>Gammaproteobacteria</taxon>
        <taxon>Alteromonadales</taxon>
        <taxon>Alteromonadaceae</taxon>
        <taxon>Aliiglaciecola</taxon>
    </lineage>
</organism>
<protein>
    <recommendedName>
        <fullName evidence="7">Transcriptional regulator</fullName>
    </recommendedName>
</protein>
<keyword evidence="3" id="KW-0238">DNA-binding</keyword>
<evidence type="ECO:0000256" key="3">
    <source>
        <dbReference type="ARBA" id="ARBA00023125"/>
    </source>
</evidence>
<sequence length="127" mass="14253">MDKNKTVPTAAELELLKILWKIEPATVRKVHEAVNADHKAAYTTTLKMFQIMHEKGFVKRDESARAHVYTANYSQEQTQSSIIKDMLAKAFGGSKFDLVVRALGDSTSSDEIAEIRGLLDSLEKKTR</sequence>
<evidence type="ECO:0000313" key="5">
    <source>
        <dbReference type="EMBL" id="GAA0853079.1"/>
    </source>
</evidence>
<accession>A0ABN1LDE8</accession>
<comment type="caution">
    <text evidence="5">The sequence shown here is derived from an EMBL/GenBank/DDBJ whole genome shotgun (WGS) entry which is preliminary data.</text>
</comment>
<evidence type="ECO:0000256" key="1">
    <source>
        <dbReference type="ARBA" id="ARBA00011046"/>
    </source>
</evidence>
<proteinExistence type="inferred from homology"/>
<evidence type="ECO:0000313" key="6">
    <source>
        <dbReference type="Proteomes" id="UP001500359"/>
    </source>
</evidence>
<reference evidence="5 6" key="1">
    <citation type="journal article" date="2019" name="Int. J. Syst. Evol. Microbiol.">
        <title>The Global Catalogue of Microorganisms (GCM) 10K type strain sequencing project: providing services to taxonomists for standard genome sequencing and annotation.</title>
        <authorList>
            <consortium name="The Broad Institute Genomics Platform"/>
            <consortium name="The Broad Institute Genome Sequencing Center for Infectious Disease"/>
            <person name="Wu L."/>
            <person name="Ma J."/>
        </authorList>
    </citation>
    <scope>NUCLEOTIDE SEQUENCE [LARGE SCALE GENOMIC DNA]</scope>
    <source>
        <strain evidence="5 6">JCM 15896</strain>
    </source>
</reference>
<evidence type="ECO:0000256" key="2">
    <source>
        <dbReference type="ARBA" id="ARBA00023015"/>
    </source>
</evidence>
<comment type="similarity">
    <text evidence="1">Belongs to the BlaI transcriptional regulatory family.</text>
</comment>
<dbReference type="InterPro" id="IPR036388">
    <property type="entry name" value="WH-like_DNA-bd_sf"/>
</dbReference>
<gene>
    <name evidence="5" type="ORF">GCM10009114_04940</name>
</gene>
<name>A0ABN1LDE8_9ALTE</name>
<dbReference type="Pfam" id="PF03965">
    <property type="entry name" value="Penicillinase_R"/>
    <property type="match status" value="1"/>
</dbReference>
<keyword evidence="6" id="KW-1185">Reference proteome</keyword>
<dbReference type="RefSeq" id="WP_343856176.1">
    <property type="nucleotide sequence ID" value="NZ_BAAAFD010000001.1"/>
</dbReference>
<dbReference type="EMBL" id="BAAAFD010000001">
    <property type="protein sequence ID" value="GAA0853079.1"/>
    <property type="molecule type" value="Genomic_DNA"/>
</dbReference>
<keyword evidence="2" id="KW-0805">Transcription regulation</keyword>
<keyword evidence="4" id="KW-0804">Transcription</keyword>
<evidence type="ECO:0000256" key="4">
    <source>
        <dbReference type="ARBA" id="ARBA00023163"/>
    </source>
</evidence>
<dbReference type="InterPro" id="IPR005650">
    <property type="entry name" value="BlaI_family"/>
</dbReference>
<dbReference type="InterPro" id="IPR036390">
    <property type="entry name" value="WH_DNA-bd_sf"/>
</dbReference>
<dbReference type="SUPFAM" id="SSF46785">
    <property type="entry name" value="Winged helix' DNA-binding domain"/>
    <property type="match status" value="1"/>
</dbReference>
<dbReference type="Gene3D" id="1.10.10.10">
    <property type="entry name" value="Winged helix-like DNA-binding domain superfamily/Winged helix DNA-binding domain"/>
    <property type="match status" value="1"/>
</dbReference>
<dbReference type="PIRSF" id="PIRSF019455">
    <property type="entry name" value="CopR_AtkY"/>
    <property type="match status" value="1"/>
</dbReference>
<dbReference type="Proteomes" id="UP001500359">
    <property type="component" value="Unassembled WGS sequence"/>
</dbReference>